<dbReference type="PANTHER" id="PTHR43022">
    <property type="entry name" value="PROTEIN SMF"/>
    <property type="match status" value="1"/>
</dbReference>
<organism evidence="4 5">
    <name type="scientific">Stenotrophomonas ginsengisoli</name>
    <dbReference type="NCBI Taxonomy" id="336566"/>
    <lineage>
        <taxon>Bacteria</taxon>
        <taxon>Pseudomonadati</taxon>
        <taxon>Pseudomonadota</taxon>
        <taxon>Gammaproteobacteria</taxon>
        <taxon>Lysobacterales</taxon>
        <taxon>Lysobacteraceae</taxon>
        <taxon>Stenotrophomonas</taxon>
    </lineage>
</organism>
<dbReference type="STRING" id="336566.ABB30_08410"/>
<protein>
    <submittedName>
        <fullName evidence="4">Uncharacterized protein</fullName>
    </submittedName>
</protein>
<gene>
    <name evidence="4" type="ORF">ABB30_08410</name>
</gene>
<dbReference type="SUPFAM" id="SSF102405">
    <property type="entry name" value="MCP/YpsA-like"/>
    <property type="match status" value="1"/>
</dbReference>
<proteinExistence type="inferred from homology"/>
<dbReference type="InterPro" id="IPR057666">
    <property type="entry name" value="DrpA_SLOG"/>
</dbReference>
<evidence type="ECO:0000313" key="4">
    <source>
        <dbReference type="EMBL" id="KRG76975.1"/>
    </source>
</evidence>
<evidence type="ECO:0000256" key="1">
    <source>
        <dbReference type="ARBA" id="ARBA00006525"/>
    </source>
</evidence>
<dbReference type="Gene3D" id="3.40.50.450">
    <property type="match status" value="1"/>
</dbReference>
<feature type="domain" description="DprA winged helix" evidence="3">
    <location>
        <begin position="328"/>
        <end position="377"/>
    </location>
</feature>
<dbReference type="Pfam" id="PF02481">
    <property type="entry name" value="DNA_processg_A"/>
    <property type="match status" value="1"/>
</dbReference>
<dbReference type="Gene3D" id="1.10.10.10">
    <property type="entry name" value="Winged helix-like DNA-binding domain superfamily/Winged helix DNA-binding domain"/>
    <property type="match status" value="1"/>
</dbReference>
<dbReference type="OrthoDB" id="9785707at2"/>
<dbReference type="Proteomes" id="UP000050956">
    <property type="component" value="Unassembled WGS sequence"/>
</dbReference>
<dbReference type="PATRIC" id="fig|336566.3.peg.1093"/>
<accession>A0A0R0D4C6</accession>
<comment type="similarity">
    <text evidence="1">Belongs to the DprA/Smf family.</text>
</comment>
<name>A0A0R0D4C6_9GAMM</name>
<dbReference type="PANTHER" id="PTHR43022:SF1">
    <property type="entry name" value="PROTEIN SMF"/>
    <property type="match status" value="1"/>
</dbReference>
<sequence>MHRPLAHDDPTTALLALILAGGRLAPRRRLLIDCGDAVSALAAGRARWQAAGLDRRQCQALLAPDADALAHARQWLAASPQHRLISLVDDAFPALLAHAPEPPLGLFVAGDADLLWQPMVAIVGSRSATPSGQAIAGNLARQLCARQLCVASGLAAGIDAAAHRASLQVAGNSVAVVGTGLDRCYPAGHRHMQDQLVQHGAVISEYAPGTPPRAGNFPARNRLLAGLSLAVIVVEAAQRSGAMITARLASEAGREVFAVPGSPLNPLSRGCNRLLRDGAGLLESIDDLLPTLPPLLRLLGTSLPGQALDPASADTLPPVLVSGPVLDETEQRQVWQALDLIGVDLDELGQRSGLTVARLSAILLDLELAGWALQTHGRWQRAPTPPSTTASIDAG</sequence>
<reference evidence="4 5" key="1">
    <citation type="submission" date="2015-05" db="EMBL/GenBank/DDBJ databases">
        <title>Genome sequencing and analysis of members of genus Stenotrophomonas.</title>
        <authorList>
            <person name="Patil P.P."/>
            <person name="Midha S."/>
            <person name="Patil P.B."/>
        </authorList>
    </citation>
    <scope>NUCLEOTIDE SEQUENCE [LARGE SCALE GENOMIC DNA]</scope>
    <source>
        <strain evidence="4 5">DSM 24757</strain>
    </source>
</reference>
<comment type="caution">
    <text evidence="4">The sequence shown here is derived from an EMBL/GenBank/DDBJ whole genome shotgun (WGS) entry which is preliminary data.</text>
</comment>
<feature type="domain" description="Smf/DprA SLOG" evidence="2">
    <location>
        <begin position="84"/>
        <end position="291"/>
    </location>
</feature>
<dbReference type="InterPro" id="IPR041614">
    <property type="entry name" value="DprA_WH"/>
</dbReference>
<keyword evidence="5" id="KW-1185">Reference proteome</keyword>
<dbReference type="GO" id="GO:0009294">
    <property type="term" value="P:DNA-mediated transformation"/>
    <property type="evidence" value="ECO:0007669"/>
    <property type="project" value="InterPro"/>
</dbReference>
<dbReference type="InterPro" id="IPR036388">
    <property type="entry name" value="WH-like_DNA-bd_sf"/>
</dbReference>
<dbReference type="EMBL" id="LDJM01000020">
    <property type="protein sequence ID" value="KRG76975.1"/>
    <property type="molecule type" value="Genomic_DNA"/>
</dbReference>
<dbReference type="AlphaFoldDB" id="A0A0R0D4C6"/>
<evidence type="ECO:0000259" key="2">
    <source>
        <dbReference type="Pfam" id="PF02481"/>
    </source>
</evidence>
<dbReference type="InterPro" id="IPR003488">
    <property type="entry name" value="DprA"/>
</dbReference>
<dbReference type="Pfam" id="PF17782">
    <property type="entry name" value="WHD_DprA"/>
    <property type="match status" value="1"/>
</dbReference>
<evidence type="ECO:0000259" key="3">
    <source>
        <dbReference type="Pfam" id="PF17782"/>
    </source>
</evidence>
<dbReference type="RefSeq" id="WP_057637855.1">
    <property type="nucleotide sequence ID" value="NZ_LDJM01000020.1"/>
</dbReference>
<dbReference type="NCBIfam" id="TIGR00732">
    <property type="entry name" value="dprA"/>
    <property type="match status" value="1"/>
</dbReference>
<evidence type="ECO:0000313" key="5">
    <source>
        <dbReference type="Proteomes" id="UP000050956"/>
    </source>
</evidence>